<dbReference type="PANTHER" id="PTHR23523">
    <property type="match status" value="1"/>
</dbReference>
<feature type="transmembrane region" description="Helical" evidence="4">
    <location>
        <begin position="332"/>
        <end position="354"/>
    </location>
</feature>
<dbReference type="InterPro" id="IPR036259">
    <property type="entry name" value="MFS_trans_sf"/>
</dbReference>
<feature type="transmembrane region" description="Helical" evidence="4">
    <location>
        <begin position="163"/>
        <end position="184"/>
    </location>
</feature>
<reference evidence="6" key="1">
    <citation type="submission" date="2009-01" db="EMBL/GenBank/DDBJ databases">
        <title>Complete sequence of Chromosome 1 of Burkholderia cepacia AMMD.</title>
        <authorList>
            <consortium name="US DOE Joint Genome Institute"/>
            <person name="Copeland A."/>
            <person name="Lucas S."/>
            <person name="Lapidus A."/>
            <person name="Barry K."/>
            <person name="Detter J.C."/>
            <person name="Glavina del Rio T."/>
            <person name="Hammon N."/>
            <person name="Israni S."/>
            <person name="Pitluck S."/>
            <person name="Bruce D."/>
            <person name="Chain P."/>
            <person name="Malfatti S."/>
            <person name="Shin M."/>
            <person name="Vergez L."/>
            <person name="Schmutz J."/>
            <person name="Larimer F."/>
            <person name="Land M."/>
            <person name="Hauser L."/>
            <person name="Kyrpides N."/>
            <person name="Kim E."/>
            <person name="Parke J."/>
            <person name="Coenye T."/>
            <person name="Konstantinidis K."/>
            <person name="Ramette A."/>
            <person name="Tiedje J."/>
            <person name="Richardson P."/>
        </authorList>
    </citation>
    <scope>NUCLEOTIDE SEQUENCE [LARGE SCALE GENOMIC DNA]</scope>
    <source>
        <strain evidence="6">AMMD</strain>
    </source>
</reference>
<evidence type="ECO:0000313" key="7">
    <source>
        <dbReference type="Proteomes" id="UP000000662"/>
    </source>
</evidence>
<feature type="transmembrane region" description="Helical" evidence="4">
    <location>
        <begin position="275"/>
        <end position="296"/>
    </location>
</feature>
<dbReference type="PANTHER" id="PTHR23523:SF1">
    <property type="entry name" value="CYANATE TRANSPORT PROTEIN CYNX"/>
    <property type="match status" value="1"/>
</dbReference>
<dbReference type="AlphaFoldDB" id="Q0BFD6"/>
<keyword evidence="1 4" id="KW-0812">Transmembrane</keyword>
<feature type="transmembrane region" description="Helical" evidence="4">
    <location>
        <begin position="40"/>
        <end position="61"/>
    </location>
</feature>
<evidence type="ECO:0000256" key="2">
    <source>
        <dbReference type="ARBA" id="ARBA00022989"/>
    </source>
</evidence>
<dbReference type="EMBL" id="CP000440">
    <property type="protein sequence ID" value="ABI87137.1"/>
    <property type="molecule type" value="Genomic_DNA"/>
</dbReference>
<dbReference type="PROSITE" id="PS50850">
    <property type="entry name" value="MFS"/>
    <property type="match status" value="1"/>
</dbReference>
<feature type="domain" description="Major facilitator superfamily (MFS) profile" evidence="5">
    <location>
        <begin position="39"/>
        <end position="421"/>
    </location>
</feature>
<keyword evidence="2 4" id="KW-1133">Transmembrane helix</keyword>
<feature type="transmembrane region" description="Helical" evidence="4">
    <location>
        <begin position="399"/>
        <end position="417"/>
    </location>
</feature>
<feature type="transmembrane region" description="Helical" evidence="4">
    <location>
        <begin position="127"/>
        <end position="151"/>
    </location>
</feature>
<name>Q0BFD6_BURCM</name>
<dbReference type="GO" id="GO:0022857">
    <property type="term" value="F:transmembrane transporter activity"/>
    <property type="evidence" value="ECO:0007669"/>
    <property type="project" value="InterPro"/>
</dbReference>
<dbReference type="eggNOG" id="COG2807">
    <property type="taxonomic scope" value="Bacteria"/>
</dbReference>
<dbReference type="InterPro" id="IPR052524">
    <property type="entry name" value="MFS_Cyanate_Porter"/>
</dbReference>
<feature type="transmembrane region" description="Helical" evidence="4">
    <location>
        <begin position="99"/>
        <end position="121"/>
    </location>
</feature>
<dbReference type="Pfam" id="PF07690">
    <property type="entry name" value="MFS_1"/>
    <property type="match status" value="1"/>
</dbReference>
<accession>Q0BFD6</accession>
<feature type="transmembrane region" description="Helical" evidence="4">
    <location>
        <begin position="73"/>
        <end position="92"/>
    </location>
</feature>
<feature type="transmembrane region" description="Helical" evidence="4">
    <location>
        <begin position="366"/>
        <end position="387"/>
    </location>
</feature>
<feature type="transmembrane region" description="Helical" evidence="4">
    <location>
        <begin position="245"/>
        <end position="263"/>
    </location>
</feature>
<dbReference type="Gene3D" id="1.20.1250.20">
    <property type="entry name" value="MFS general substrate transporter like domains"/>
    <property type="match status" value="1"/>
</dbReference>
<keyword evidence="3 4" id="KW-0472">Membrane</keyword>
<feature type="transmembrane region" description="Helical" evidence="4">
    <location>
        <begin position="190"/>
        <end position="211"/>
    </location>
</feature>
<dbReference type="Proteomes" id="UP000000662">
    <property type="component" value="Chromosome 1"/>
</dbReference>
<organism evidence="6 7">
    <name type="scientific">Burkholderia ambifaria (strain ATCC BAA-244 / DSM 16087 / CCUG 44356 / LMG 19182 / AMMD)</name>
    <name type="common">Burkholderia cepacia (strain AMMD)</name>
    <dbReference type="NCBI Taxonomy" id="339670"/>
    <lineage>
        <taxon>Bacteria</taxon>
        <taxon>Pseudomonadati</taxon>
        <taxon>Pseudomonadota</taxon>
        <taxon>Betaproteobacteria</taxon>
        <taxon>Burkholderiales</taxon>
        <taxon>Burkholderiaceae</taxon>
        <taxon>Burkholderia</taxon>
        <taxon>Burkholderia cepacia complex</taxon>
    </lineage>
</organism>
<dbReference type="SUPFAM" id="SSF103473">
    <property type="entry name" value="MFS general substrate transporter"/>
    <property type="match status" value="1"/>
</dbReference>
<feature type="transmembrane region" description="Helical" evidence="4">
    <location>
        <begin position="308"/>
        <end position="326"/>
    </location>
</feature>
<dbReference type="InterPro" id="IPR020846">
    <property type="entry name" value="MFS_dom"/>
</dbReference>
<evidence type="ECO:0000259" key="5">
    <source>
        <dbReference type="PROSITE" id="PS50850"/>
    </source>
</evidence>
<sequence length="427" mass="43401">MPIYLDVEILYMKTHATPTAVSRTDIEDSMNRCISPGWRLAAIVLVGLNLRPALAAIGPLLDMIQRATGIGDGAASLLTTIPILLMGVGALSARRLQRVTGIAGGVWLGVALIGFACASRIGAQHAWVLLASACCAGIGIAMVQALLPGFVKTHFATRIGGAMGVYSTSIMGGAVLASVVAPFAAARWGWLVALAGWALPAALAALAWPLASRDGDAPASGALPASAATSAAHARPSRSPRAWRLAVFFGIATGAYTLVLAWLPPYYMRLGWSPTAAGGLLGGVTLAEVVAGLTISATIDRLPDRRPALHAAIASLLAGLLVMLAAPQALALPAALLLGAGIGALFPLSLIVTVDHAATPADAASLTGFVQGVGYLIAALFPFAAGIVRQHLADLSPAWVAMACLCVVLFALAAGFAPRFAPRVAGA</sequence>
<evidence type="ECO:0000256" key="3">
    <source>
        <dbReference type="ARBA" id="ARBA00023136"/>
    </source>
</evidence>
<protein>
    <submittedName>
        <fullName evidence="6">Major facilitator superfamily MFS_1</fullName>
    </submittedName>
</protein>
<evidence type="ECO:0000256" key="1">
    <source>
        <dbReference type="ARBA" id="ARBA00022692"/>
    </source>
</evidence>
<dbReference type="InterPro" id="IPR011701">
    <property type="entry name" value="MFS"/>
</dbReference>
<keyword evidence="7" id="KW-1185">Reference proteome</keyword>
<evidence type="ECO:0000313" key="6">
    <source>
        <dbReference type="EMBL" id="ABI87137.1"/>
    </source>
</evidence>
<evidence type="ECO:0000256" key="4">
    <source>
        <dbReference type="SAM" id="Phobius"/>
    </source>
</evidence>
<proteinExistence type="predicted"/>
<dbReference type="KEGG" id="bam:Bamb_1579"/>
<gene>
    <name evidence="6" type="ordered locus">Bamb_1579</name>
</gene>